<evidence type="ECO:0000256" key="5">
    <source>
        <dbReference type="PROSITE-ProRule" id="PRU10141"/>
    </source>
</evidence>
<keyword evidence="3" id="KW-0862">Zinc</keyword>
<evidence type="ECO:0000256" key="1">
    <source>
        <dbReference type="ARBA" id="ARBA00022723"/>
    </source>
</evidence>
<evidence type="ECO:0000256" key="3">
    <source>
        <dbReference type="ARBA" id="ARBA00022833"/>
    </source>
</evidence>
<dbReference type="InterPro" id="IPR046349">
    <property type="entry name" value="C1-like_sf"/>
</dbReference>
<protein>
    <recommendedName>
        <fullName evidence="12">Protein kinase domain-containing protein</fullName>
    </recommendedName>
</protein>
<dbReference type="PANTHER" id="PTHR22968">
    <property type="entry name" value="PROTEIN KINASE C, MU"/>
    <property type="match status" value="1"/>
</dbReference>
<dbReference type="PROSITE" id="PS50081">
    <property type="entry name" value="ZF_DAG_PE_2"/>
    <property type="match status" value="1"/>
</dbReference>
<dbReference type="InterPro" id="IPR000719">
    <property type="entry name" value="Prot_kinase_dom"/>
</dbReference>
<evidence type="ECO:0000256" key="2">
    <source>
        <dbReference type="ARBA" id="ARBA00022741"/>
    </source>
</evidence>
<evidence type="ECO:0000259" key="6">
    <source>
        <dbReference type="PROSITE" id="PS50011"/>
    </source>
</evidence>
<keyword evidence="10" id="KW-1185">Reference proteome</keyword>
<dbReference type="Proteomes" id="UP000663877">
    <property type="component" value="Unassembled WGS sequence"/>
</dbReference>
<accession>A0A814Q868</accession>
<evidence type="ECO:0000313" key="8">
    <source>
        <dbReference type="EMBL" id="CAF1115969.1"/>
    </source>
</evidence>
<dbReference type="PANTHER" id="PTHR22968:SF15">
    <property type="entry name" value="SERINE_THREONINE-PROTEIN KINASE DKF-1"/>
    <property type="match status" value="1"/>
</dbReference>
<feature type="domain" description="Phorbol-ester/DAG-type" evidence="7">
    <location>
        <begin position="102"/>
        <end position="154"/>
    </location>
</feature>
<keyword evidence="2 5" id="KW-0547">Nucleotide-binding</keyword>
<evidence type="ECO:0008006" key="12">
    <source>
        <dbReference type="Google" id="ProtNLM"/>
    </source>
</evidence>
<dbReference type="InterPro" id="IPR008271">
    <property type="entry name" value="Ser/Thr_kinase_AS"/>
</dbReference>
<name>A0A814Q868_9BILA</name>
<dbReference type="GO" id="GO:0016020">
    <property type="term" value="C:membrane"/>
    <property type="evidence" value="ECO:0007669"/>
    <property type="project" value="UniProtKB-SubCell"/>
</dbReference>
<dbReference type="GO" id="GO:0005524">
    <property type="term" value="F:ATP binding"/>
    <property type="evidence" value="ECO:0007669"/>
    <property type="project" value="UniProtKB-UniRule"/>
</dbReference>
<dbReference type="GO" id="GO:0005829">
    <property type="term" value="C:cytosol"/>
    <property type="evidence" value="ECO:0007669"/>
    <property type="project" value="TreeGrafter"/>
</dbReference>
<keyword evidence="1" id="KW-0479">Metal-binding</keyword>
<dbReference type="Pfam" id="PF00069">
    <property type="entry name" value="Pkinase"/>
    <property type="match status" value="1"/>
</dbReference>
<dbReference type="GO" id="GO:0008270">
    <property type="term" value="F:zinc ion binding"/>
    <property type="evidence" value="ECO:0007669"/>
    <property type="project" value="UniProtKB-KW"/>
</dbReference>
<dbReference type="InterPro" id="IPR017441">
    <property type="entry name" value="Protein_kinase_ATP_BS"/>
</dbReference>
<dbReference type="InterPro" id="IPR002219">
    <property type="entry name" value="PKC_DAG/PE"/>
</dbReference>
<dbReference type="PROSITE" id="PS00108">
    <property type="entry name" value="PROTEIN_KINASE_ST"/>
    <property type="match status" value="1"/>
</dbReference>
<evidence type="ECO:0000313" key="11">
    <source>
        <dbReference type="Proteomes" id="UP000663877"/>
    </source>
</evidence>
<dbReference type="GO" id="GO:0035556">
    <property type="term" value="P:intracellular signal transduction"/>
    <property type="evidence" value="ECO:0007669"/>
    <property type="project" value="TreeGrafter"/>
</dbReference>
<evidence type="ECO:0000259" key="7">
    <source>
        <dbReference type="PROSITE" id="PS50081"/>
    </source>
</evidence>
<evidence type="ECO:0000256" key="4">
    <source>
        <dbReference type="ARBA" id="ARBA00022840"/>
    </source>
</evidence>
<dbReference type="PROSITE" id="PS50011">
    <property type="entry name" value="PROTEIN_KINASE_DOM"/>
    <property type="match status" value="1"/>
</dbReference>
<evidence type="ECO:0000313" key="9">
    <source>
        <dbReference type="EMBL" id="CAF1305678.1"/>
    </source>
</evidence>
<proteinExistence type="predicted"/>
<dbReference type="SMART" id="SM00220">
    <property type="entry name" value="S_TKc"/>
    <property type="match status" value="1"/>
</dbReference>
<dbReference type="InterPro" id="IPR011009">
    <property type="entry name" value="Kinase-like_dom_sf"/>
</dbReference>
<feature type="binding site" evidence="5">
    <location>
        <position position="364"/>
    </location>
    <ligand>
        <name>ATP</name>
        <dbReference type="ChEBI" id="CHEBI:30616"/>
    </ligand>
</feature>
<dbReference type="EMBL" id="CAJNOM010000270">
    <property type="protein sequence ID" value="CAF1305678.1"/>
    <property type="molecule type" value="Genomic_DNA"/>
</dbReference>
<feature type="domain" description="Protein kinase" evidence="6">
    <location>
        <begin position="335"/>
        <end position="600"/>
    </location>
</feature>
<evidence type="ECO:0000313" key="10">
    <source>
        <dbReference type="Proteomes" id="UP000663832"/>
    </source>
</evidence>
<sequence>MERLHLKYLHITFKFNFTERTYVYDLTQYTKRQHLFDTICKDAECFVHRVCGRTSAKTMDQYSLLLYRLDERTPYLHLITDYYGLENECIIQIVPIECSKSERTIEPISSHITPQPCGKCQKFIAGEMLDNAHWCKKCRIVYHQSCAPTFSHQCNQNDLQRPPPVPLRNRRITRHSIKNPSGTTGQDEQIDNANLLYFINYENIYRRGHFIVTRSELILHTYAAVIRFDEIKLVRFVYDKPESHTFEIICYNGTIICIGHGHQSSPMTDEIRLITDQFCSHVHLQWESLKTSSRKSFGSTKSDKMISEYKRKLVPIGYQYGPEDESNDHMQELYEFTYEIIGQGSFGTVEAAIRRSTHQPVAVKRIDYTKWQEQGRTSNEIDILYQLKHPSILTFQSCFSRHDGVYIFTERMEFDLFDYITKPPNLGRLRESTSKYIIYQILVAVSYLHQKNICHCDIKPENLLLNVIQTSTACKREHVKLADFGMSKYIRDTSLRRSQVGTRPYMAPELYHSYERGYNKSADLWAVGIVLYACLSGCIPFDPNEIDKAEHLVNNFVSMYPYKEWKHISDNAISFLSKNLLVADPTQRTKAEKNLINKWFTDDRQLRNNLRELEIMIKMDNEPYWLTKYLP</sequence>
<gene>
    <name evidence="8" type="ORF">BJG266_LOCUS22180</name>
    <name evidence="9" type="ORF">QVE165_LOCUS31500</name>
</gene>
<dbReference type="SUPFAM" id="SSF57889">
    <property type="entry name" value="Cysteine-rich domain"/>
    <property type="match status" value="1"/>
</dbReference>
<dbReference type="GO" id="GO:0004674">
    <property type="term" value="F:protein serine/threonine kinase activity"/>
    <property type="evidence" value="ECO:0007669"/>
    <property type="project" value="UniProtKB-KW"/>
</dbReference>
<dbReference type="EMBL" id="CAJNOI010000137">
    <property type="protein sequence ID" value="CAF1115969.1"/>
    <property type="molecule type" value="Genomic_DNA"/>
</dbReference>
<reference evidence="8" key="1">
    <citation type="submission" date="2021-02" db="EMBL/GenBank/DDBJ databases">
        <authorList>
            <person name="Nowell W R."/>
        </authorList>
    </citation>
    <scope>NUCLEOTIDE SEQUENCE</scope>
</reference>
<comment type="caution">
    <text evidence="8">The sequence shown here is derived from an EMBL/GenBank/DDBJ whole genome shotgun (WGS) entry which is preliminary data.</text>
</comment>
<dbReference type="OrthoDB" id="40902at2759"/>
<dbReference type="SUPFAM" id="SSF56112">
    <property type="entry name" value="Protein kinase-like (PK-like)"/>
    <property type="match status" value="1"/>
</dbReference>
<dbReference type="Gene3D" id="1.10.510.10">
    <property type="entry name" value="Transferase(Phosphotransferase) domain 1"/>
    <property type="match status" value="1"/>
</dbReference>
<dbReference type="AlphaFoldDB" id="A0A814Q868"/>
<dbReference type="PROSITE" id="PS00107">
    <property type="entry name" value="PROTEIN_KINASE_ATP"/>
    <property type="match status" value="1"/>
</dbReference>
<organism evidence="8 11">
    <name type="scientific">Adineta steineri</name>
    <dbReference type="NCBI Taxonomy" id="433720"/>
    <lineage>
        <taxon>Eukaryota</taxon>
        <taxon>Metazoa</taxon>
        <taxon>Spiralia</taxon>
        <taxon>Gnathifera</taxon>
        <taxon>Rotifera</taxon>
        <taxon>Eurotatoria</taxon>
        <taxon>Bdelloidea</taxon>
        <taxon>Adinetida</taxon>
        <taxon>Adinetidae</taxon>
        <taxon>Adineta</taxon>
    </lineage>
</organism>
<dbReference type="GO" id="GO:0007200">
    <property type="term" value="P:phospholipase C-activating G protein-coupled receptor signaling pathway"/>
    <property type="evidence" value="ECO:0007669"/>
    <property type="project" value="TreeGrafter"/>
</dbReference>
<keyword evidence="4 5" id="KW-0067">ATP-binding</keyword>
<dbReference type="Proteomes" id="UP000663832">
    <property type="component" value="Unassembled WGS sequence"/>
</dbReference>